<evidence type="ECO:0000256" key="3">
    <source>
        <dbReference type="ARBA" id="ARBA00023125"/>
    </source>
</evidence>
<protein>
    <recommendedName>
        <fullName evidence="10">Integrase</fullName>
    </recommendedName>
</protein>
<dbReference type="PANTHER" id="PTHR30349:SF41">
    <property type="entry name" value="INTEGRASE_RECOMBINASE PROTEIN MJ0367-RELATED"/>
    <property type="match status" value="1"/>
</dbReference>
<keyword evidence="4" id="KW-0233">DNA recombination</keyword>
<keyword evidence="2" id="KW-0229">DNA integration</keyword>
<evidence type="ECO:0008006" key="10">
    <source>
        <dbReference type="Google" id="ProtNLM"/>
    </source>
</evidence>
<dbReference type="Proteomes" id="UP000249299">
    <property type="component" value="Unassembled WGS sequence"/>
</dbReference>
<name>A0A327JMN1_9HYPH</name>
<dbReference type="InterPro" id="IPR050090">
    <property type="entry name" value="Tyrosine_recombinase_XerCD"/>
</dbReference>
<evidence type="ECO:0000313" key="9">
    <source>
        <dbReference type="Proteomes" id="UP000249299"/>
    </source>
</evidence>
<dbReference type="RefSeq" id="WP_111434543.1">
    <property type="nucleotide sequence ID" value="NZ_JACIGG010000025.1"/>
</dbReference>
<reference evidence="8 9" key="1">
    <citation type="submission" date="2017-07" db="EMBL/GenBank/DDBJ databases">
        <title>Draft Genome Sequences of Select Purple Nonsulfur Bacteria.</title>
        <authorList>
            <person name="Lasarre B."/>
            <person name="Mckinlay J.B."/>
        </authorList>
    </citation>
    <scope>NUCLEOTIDE SEQUENCE [LARGE SCALE GENOMIC DNA]</scope>
    <source>
        <strain evidence="8 9">DSM 11290</strain>
    </source>
</reference>
<dbReference type="InterPro" id="IPR002104">
    <property type="entry name" value="Integrase_catalytic"/>
</dbReference>
<evidence type="ECO:0000256" key="4">
    <source>
        <dbReference type="ARBA" id="ARBA00023172"/>
    </source>
</evidence>
<gene>
    <name evidence="8" type="ORF">CH339_11650</name>
</gene>
<comment type="caution">
    <text evidence="8">The sequence shown here is derived from an EMBL/GenBank/DDBJ whole genome shotgun (WGS) entry which is preliminary data.</text>
</comment>
<dbReference type="Pfam" id="PF02899">
    <property type="entry name" value="Phage_int_SAM_1"/>
    <property type="match status" value="1"/>
</dbReference>
<evidence type="ECO:0000256" key="2">
    <source>
        <dbReference type="ARBA" id="ARBA00022908"/>
    </source>
</evidence>
<dbReference type="AlphaFoldDB" id="A0A327JMN1"/>
<dbReference type="PANTHER" id="PTHR30349">
    <property type="entry name" value="PHAGE INTEGRASE-RELATED"/>
    <property type="match status" value="1"/>
</dbReference>
<dbReference type="InterPro" id="IPR013762">
    <property type="entry name" value="Integrase-like_cat_sf"/>
</dbReference>
<dbReference type="Pfam" id="PF00589">
    <property type="entry name" value="Phage_integrase"/>
    <property type="match status" value="1"/>
</dbReference>
<dbReference type="SUPFAM" id="SSF56349">
    <property type="entry name" value="DNA breaking-rejoining enzymes"/>
    <property type="match status" value="1"/>
</dbReference>
<keyword evidence="9" id="KW-1185">Reference proteome</keyword>
<feature type="domain" description="Core-binding (CB)" evidence="7">
    <location>
        <begin position="4"/>
        <end position="89"/>
    </location>
</feature>
<dbReference type="Gene3D" id="1.10.443.10">
    <property type="entry name" value="Intergrase catalytic core"/>
    <property type="match status" value="1"/>
</dbReference>
<keyword evidence="3 5" id="KW-0238">DNA-binding</keyword>
<dbReference type="PROSITE" id="PS51898">
    <property type="entry name" value="TYR_RECOMBINASE"/>
    <property type="match status" value="1"/>
</dbReference>
<dbReference type="Gene3D" id="1.10.150.130">
    <property type="match status" value="1"/>
</dbReference>
<evidence type="ECO:0000256" key="5">
    <source>
        <dbReference type="PROSITE-ProRule" id="PRU01248"/>
    </source>
</evidence>
<dbReference type="OrthoDB" id="9801717at2"/>
<dbReference type="InterPro" id="IPR004107">
    <property type="entry name" value="Integrase_SAM-like_N"/>
</dbReference>
<evidence type="ECO:0000313" key="8">
    <source>
        <dbReference type="EMBL" id="RAI26995.1"/>
    </source>
</evidence>
<evidence type="ECO:0000259" key="6">
    <source>
        <dbReference type="PROSITE" id="PS51898"/>
    </source>
</evidence>
<evidence type="ECO:0000256" key="1">
    <source>
        <dbReference type="ARBA" id="ARBA00008857"/>
    </source>
</evidence>
<accession>A0A327JMN1</accession>
<comment type="similarity">
    <text evidence="1">Belongs to the 'phage' integrase family.</text>
</comment>
<dbReference type="EMBL" id="NPEV01000023">
    <property type="protein sequence ID" value="RAI26995.1"/>
    <property type="molecule type" value="Genomic_DNA"/>
</dbReference>
<dbReference type="InterPro" id="IPR044068">
    <property type="entry name" value="CB"/>
</dbReference>
<proteinExistence type="inferred from homology"/>
<dbReference type="GO" id="GO:0006310">
    <property type="term" value="P:DNA recombination"/>
    <property type="evidence" value="ECO:0007669"/>
    <property type="project" value="UniProtKB-KW"/>
</dbReference>
<feature type="domain" description="Tyr recombinase" evidence="6">
    <location>
        <begin position="111"/>
        <end position="303"/>
    </location>
</feature>
<dbReference type="GO" id="GO:0003677">
    <property type="term" value="F:DNA binding"/>
    <property type="evidence" value="ECO:0007669"/>
    <property type="project" value="UniProtKB-UniRule"/>
</dbReference>
<dbReference type="InterPro" id="IPR011010">
    <property type="entry name" value="DNA_brk_join_enz"/>
</dbReference>
<sequence length="313" mass="35618">MTNQEWSTRADCYLKFCRNSKNLSDLSMSAYRQDLDELIRYANSCSIREFFCPDSIYVYIEYLRESRNLKPSTIRRRLACVRTFARWLEKEELISESPFPRMDLKLRVPKQLPRALGRDQITRIARHIPDNPSSGTPATRHLGSLVDRTTALSIKLMLATGIRVSELSRINVGDVSADAKSIRIFGKGSRERTVFVGSKTLADDIRRHIAELDCGDHNAPLVLNNRGGRLSPQTLRLRLRRLSSDLGISPHVTPHRFRHTAATTLIEEGVDIRFVQRLLGHSSIATTELYTHVNDRSLRTAIETANAMEKIGF</sequence>
<evidence type="ECO:0000259" key="7">
    <source>
        <dbReference type="PROSITE" id="PS51900"/>
    </source>
</evidence>
<dbReference type="PROSITE" id="PS51900">
    <property type="entry name" value="CB"/>
    <property type="match status" value="1"/>
</dbReference>
<organism evidence="8 9">
    <name type="scientific">Rhodobium orientis</name>
    <dbReference type="NCBI Taxonomy" id="34017"/>
    <lineage>
        <taxon>Bacteria</taxon>
        <taxon>Pseudomonadati</taxon>
        <taxon>Pseudomonadota</taxon>
        <taxon>Alphaproteobacteria</taxon>
        <taxon>Hyphomicrobiales</taxon>
        <taxon>Rhodobiaceae</taxon>
        <taxon>Rhodobium</taxon>
    </lineage>
</organism>
<dbReference type="InterPro" id="IPR010998">
    <property type="entry name" value="Integrase_recombinase_N"/>
</dbReference>
<dbReference type="GO" id="GO:0015074">
    <property type="term" value="P:DNA integration"/>
    <property type="evidence" value="ECO:0007669"/>
    <property type="project" value="UniProtKB-KW"/>
</dbReference>